<sequence>MMCPQPRTLERWEPRYHWSTTSQVFRQGLQCSAVHAAHWGGLVAPAGAVLVARAGRVANQGLRVPEHGGPRFVVHGNEGPSEGQVWHVQWAWSCRLLEEEWRGEIVHLSWSPRAFLLKGFLSDEECDHLINKARPGLVARPMMVKSHVVDNKSGKSVDSQIRTSTGTFFGKAEDDIIARIEKRVAQVTMIPVENQEGLQILHYHNGQKYEPHFDFFHDQLNTRPENGGQRVATVLMYLTTAEEGGETVFPNADRKSSGPEWSECAKNGMAVKTLRGDALVFYSLKPDGSNDQASLHGSCPTLKGDKWSATKWIHVGPFQKQAVSSPALAPGACDDGHEQCTEWAFFGECEKNPSFMHIKCKKSCGICPGSKKVPLPVSAQK</sequence>
<accession>A0A6A0ACX8</accession>
<comment type="subcellular location">
    <subcellularLocation>
        <location evidence="2">Endoplasmic reticulum membrane</location>
        <topology evidence="2">Single-pass type II membrane protein</topology>
    </subcellularLocation>
</comment>
<evidence type="ECO:0000259" key="16">
    <source>
        <dbReference type="PROSITE" id="PS51670"/>
    </source>
</evidence>
<keyword evidence="6" id="KW-0479">Metal-binding</keyword>
<evidence type="ECO:0000256" key="5">
    <source>
        <dbReference type="ARBA" id="ARBA00022692"/>
    </source>
</evidence>
<dbReference type="SMART" id="SM00254">
    <property type="entry name" value="ShKT"/>
    <property type="match status" value="1"/>
</dbReference>
<protein>
    <recommendedName>
        <fullName evidence="4">procollagen-proline 4-dioxygenase</fullName>
        <ecNumber evidence="4">1.14.11.2</ecNumber>
    </recommendedName>
</protein>
<evidence type="ECO:0000256" key="13">
    <source>
        <dbReference type="ARBA" id="ARBA00023180"/>
    </source>
</evidence>
<keyword evidence="7" id="KW-0223">Dioxygenase</keyword>
<proteinExistence type="inferred from homology"/>
<keyword evidence="12" id="KW-0472">Membrane</keyword>
<gene>
    <name evidence="17" type="ORF">HaLaN_28675</name>
</gene>
<evidence type="ECO:0000256" key="12">
    <source>
        <dbReference type="ARBA" id="ARBA00023136"/>
    </source>
</evidence>
<keyword evidence="11" id="KW-0408">Iron</keyword>
<dbReference type="Pfam" id="PF01549">
    <property type="entry name" value="ShK"/>
    <property type="match status" value="1"/>
</dbReference>
<dbReference type="FunFam" id="2.60.120.620:FF:000002">
    <property type="entry name" value="Prolyl 4-hydroxylase 4"/>
    <property type="match status" value="1"/>
</dbReference>
<dbReference type="InterPro" id="IPR045054">
    <property type="entry name" value="P4HA-like"/>
</dbReference>
<evidence type="ECO:0000256" key="8">
    <source>
        <dbReference type="ARBA" id="ARBA00022968"/>
    </source>
</evidence>
<evidence type="ECO:0000256" key="7">
    <source>
        <dbReference type="ARBA" id="ARBA00022964"/>
    </source>
</evidence>
<feature type="domain" description="Fe2OG dioxygenase" evidence="15">
    <location>
        <begin position="194"/>
        <end position="315"/>
    </location>
</feature>
<keyword evidence="18" id="KW-1185">Reference proteome</keyword>
<comment type="similarity">
    <text evidence="3">Belongs to the P4HA family.</text>
</comment>
<dbReference type="InterPro" id="IPR044862">
    <property type="entry name" value="Pro_4_hyd_alph_FE2OG_OXY"/>
</dbReference>
<dbReference type="PANTHER" id="PTHR10869:SF238">
    <property type="entry name" value="PROLYL 4-HYDROXYLASE 6-RELATED"/>
    <property type="match status" value="1"/>
</dbReference>
<dbReference type="GO" id="GO:0005789">
    <property type="term" value="C:endoplasmic reticulum membrane"/>
    <property type="evidence" value="ECO:0007669"/>
    <property type="project" value="UniProtKB-SubCell"/>
</dbReference>
<evidence type="ECO:0000259" key="15">
    <source>
        <dbReference type="PROSITE" id="PS51471"/>
    </source>
</evidence>
<evidence type="ECO:0000256" key="6">
    <source>
        <dbReference type="ARBA" id="ARBA00022723"/>
    </source>
</evidence>
<dbReference type="GO" id="GO:0031418">
    <property type="term" value="F:L-ascorbic acid binding"/>
    <property type="evidence" value="ECO:0007669"/>
    <property type="project" value="InterPro"/>
</dbReference>
<evidence type="ECO:0000256" key="4">
    <source>
        <dbReference type="ARBA" id="ARBA00012269"/>
    </source>
</evidence>
<dbReference type="PROSITE" id="PS51670">
    <property type="entry name" value="SHKT"/>
    <property type="match status" value="1"/>
</dbReference>
<comment type="catalytic activity">
    <reaction evidence="14">
        <text>L-prolyl-[collagen] + 2-oxoglutarate + O2 = trans-4-hydroxy-L-prolyl-[collagen] + succinate + CO2</text>
        <dbReference type="Rhea" id="RHEA:18945"/>
        <dbReference type="Rhea" id="RHEA-COMP:11676"/>
        <dbReference type="Rhea" id="RHEA-COMP:11680"/>
        <dbReference type="ChEBI" id="CHEBI:15379"/>
        <dbReference type="ChEBI" id="CHEBI:16526"/>
        <dbReference type="ChEBI" id="CHEBI:16810"/>
        <dbReference type="ChEBI" id="CHEBI:30031"/>
        <dbReference type="ChEBI" id="CHEBI:50342"/>
        <dbReference type="ChEBI" id="CHEBI:61965"/>
        <dbReference type="EC" id="1.14.11.2"/>
    </reaction>
</comment>
<keyword evidence="9" id="KW-1133">Transmembrane helix</keyword>
<dbReference type="Gene3D" id="2.60.120.620">
    <property type="entry name" value="q2cbj1_9rhob like domain"/>
    <property type="match status" value="1"/>
</dbReference>
<evidence type="ECO:0000256" key="14">
    <source>
        <dbReference type="ARBA" id="ARBA00049169"/>
    </source>
</evidence>
<keyword evidence="5" id="KW-0812">Transmembrane</keyword>
<evidence type="ECO:0000256" key="3">
    <source>
        <dbReference type="ARBA" id="ARBA00006511"/>
    </source>
</evidence>
<organism evidence="17 18">
    <name type="scientific">Haematococcus lacustris</name>
    <name type="common">Green alga</name>
    <name type="synonym">Haematococcus pluvialis</name>
    <dbReference type="NCBI Taxonomy" id="44745"/>
    <lineage>
        <taxon>Eukaryota</taxon>
        <taxon>Viridiplantae</taxon>
        <taxon>Chlorophyta</taxon>
        <taxon>core chlorophytes</taxon>
        <taxon>Chlorophyceae</taxon>
        <taxon>CS clade</taxon>
        <taxon>Chlamydomonadales</taxon>
        <taxon>Haematococcaceae</taxon>
        <taxon>Haematococcus</taxon>
    </lineage>
</organism>
<evidence type="ECO:0000313" key="18">
    <source>
        <dbReference type="Proteomes" id="UP000485058"/>
    </source>
</evidence>
<dbReference type="AlphaFoldDB" id="A0A6A0ACX8"/>
<reference evidence="17 18" key="1">
    <citation type="submission" date="2020-02" db="EMBL/GenBank/DDBJ databases">
        <title>Draft genome sequence of Haematococcus lacustris strain NIES-144.</title>
        <authorList>
            <person name="Morimoto D."/>
            <person name="Nakagawa S."/>
            <person name="Yoshida T."/>
            <person name="Sawayama S."/>
        </authorList>
    </citation>
    <scope>NUCLEOTIDE SEQUENCE [LARGE SCALE GENOMIC DNA]</scope>
    <source>
        <strain evidence="17 18">NIES-144</strain>
    </source>
</reference>
<keyword evidence="8" id="KW-0735">Signal-anchor</keyword>
<evidence type="ECO:0000313" key="17">
    <source>
        <dbReference type="EMBL" id="GFH29924.1"/>
    </source>
</evidence>
<evidence type="ECO:0000256" key="1">
    <source>
        <dbReference type="ARBA" id="ARBA00001961"/>
    </source>
</evidence>
<evidence type="ECO:0000256" key="10">
    <source>
        <dbReference type="ARBA" id="ARBA00023002"/>
    </source>
</evidence>
<dbReference type="InterPro" id="IPR005123">
    <property type="entry name" value="Oxoglu/Fe-dep_dioxygenase_dom"/>
</dbReference>
<dbReference type="GO" id="GO:0005506">
    <property type="term" value="F:iron ion binding"/>
    <property type="evidence" value="ECO:0007669"/>
    <property type="project" value="InterPro"/>
</dbReference>
<dbReference type="EMBL" id="BLLF01004597">
    <property type="protein sequence ID" value="GFH29924.1"/>
    <property type="molecule type" value="Genomic_DNA"/>
</dbReference>
<name>A0A6A0ACX8_HAELA</name>
<dbReference type="EC" id="1.14.11.2" evidence="4"/>
<comment type="cofactor">
    <cofactor evidence="1">
        <name>L-ascorbate</name>
        <dbReference type="ChEBI" id="CHEBI:38290"/>
    </cofactor>
</comment>
<evidence type="ECO:0000256" key="9">
    <source>
        <dbReference type="ARBA" id="ARBA00022989"/>
    </source>
</evidence>
<dbReference type="Pfam" id="PF13640">
    <property type="entry name" value="2OG-FeII_Oxy_3"/>
    <property type="match status" value="1"/>
</dbReference>
<dbReference type="PROSITE" id="PS51471">
    <property type="entry name" value="FE2OG_OXY"/>
    <property type="match status" value="1"/>
</dbReference>
<dbReference type="Proteomes" id="UP000485058">
    <property type="component" value="Unassembled WGS sequence"/>
</dbReference>
<evidence type="ECO:0000256" key="2">
    <source>
        <dbReference type="ARBA" id="ARBA00004648"/>
    </source>
</evidence>
<dbReference type="InterPro" id="IPR006620">
    <property type="entry name" value="Pro_4_hyd_alph"/>
</dbReference>
<keyword evidence="10" id="KW-0560">Oxidoreductase</keyword>
<comment type="caution">
    <text evidence="17">The sequence shown here is derived from an EMBL/GenBank/DDBJ whole genome shotgun (WGS) entry which is preliminary data.</text>
</comment>
<evidence type="ECO:0000256" key="11">
    <source>
        <dbReference type="ARBA" id="ARBA00023004"/>
    </source>
</evidence>
<keyword evidence="13" id="KW-0325">Glycoprotein</keyword>
<dbReference type="SMART" id="SM00702">
    <property type="entry name" value="P4Hc"/>
    <property type="match status" value="1"/>
</dbReference>
<dbReference type="PANTHER" id="PTHR10869">
    <property type="entry name" value="PROLYL 4-HYDROXYLASE ALPHA SUBUNIT"/>
    <property type="match status" value="1"/>
</dbReference>
<dbReference type="GO" id="GO:0004656">
    <property type="term" value="F:procollagen-proline 4-dioxygenase activity"/>
    <property type="evidence" value="ECO:0007669"/>
    <property type="project" value="UniProtKB-EC"/>
</dbReference>
<dbReference type="InterPro" id="IPR003582">
    <property type="entry name" value="ShKT_dom"/>
</dbReference>
<feature type="domain" description="ShKT" evidence="16">
    <location>
        <begin position="333"/>
        <end position="367"/>
    </location>
</feature>